<sequence length="163" mass="17948">MTVKQIAQYLLLIAASFSISSCESVDDNRVPPVRVFINLGNTGLWNTYGVSGYGDYRFFSKKDRIPNNYSYTEKEYTGFGGVLLIYGVNGPLAYDRACPNEAKQDVVLNIDKENFEAVCPKCGSRFNVCEAYGAPLSGPALDNQYGMRRVGMTPANGGWIISN</sequence>
<reference evidence="1" key="1">
    <citation type="submission" date="2020-10" db="EMBL/GenBank/DDBJ databases">
        <authorList>
            <person name="Gilroy R."/>
        </authorList>
    </citation>
    <scope>NUCLEOTIDE SEQUENCE</scope>
    <source>
        <strain evidence="1">6919</strain>
    </source>
</reference>
<dbReference type="PROSITE" id="PS51257">
    <property type="entry name" value="PROKAR_LIPOPROTEIN"/>
    <property type="match status" value="1"/>
</dbReference>
<gene>
    <name evidence="1" type="ORF">IAB88_00635</name>
</gene>
<proteinExistence type="predicted"/>
<evidence type="ECO:0000313" key="2">
    <source>
        <dbReference type="Proteomes" id="UP000823598"/>
    </source>
</evidence>
<evidence type="ECO:0000313" key="1">
    <source>
        <dbReference type="EMBL" id="MBO8475482.1"/>
    </source>
</evidence>
<dbReference type="Proteomes" id="UP000823598">
    <property type="component" value="Unassembled WGS sequence"/>
</dbReference>
<protein>
    <recommendedName>
        <fullName evidence="3">Rieske domain-containing protein</fullName>
    </recommendedName>
</protein>
<dbReference type="EMBL" id="JADIMC010000010">
    <property type="protein sequence ID" value="MBO8475482.1"/>
    <property type="molecule type" value="Genomic_DNA"/>
</dbReference>
<organism evidence="1 2">
    <name type="scientific">Candidatus Limisoma faecipullorum</name>
    <dbReference type="NCBI Taxonomy" id="2840854"/>
    <lineage>
        <taxon>Bacteria</taxon>
        <taxon>Pseudomonadati</taxon>
        <taxon>Bacteroidota</taxon>
        <taxon>Bacteroidia</taxon>
        <taxon>Bacteroidales</taxon>
        <taxon>Candidatus Limisoma</taxon>
    </lineage>
</organism>
<evidence type="ECO:0008006" key="3">
    <source>
        <dbReference type="Google" id="ProtNLM"/>
    </source>
</evidence>
<reference evidence="1" key="2">
    <citation type="journal article" date="2021" name="PeerJ">
        <title>Extensive microbial diversity within the chicken gut microbiome revealed by metagenomics and culture.</title>
        <authorList>
            <person name="Gilroy R."/>
            <person name="Ravi A."/>
            <person name="Getino M."/>
            <person name="Pursley I."/>
            <person name="Horton D.L."/>
            <person name="Alikhan N.F."/>
            <person name="Baker D."/>
            <person name="Gharbi K."/>
            <person name="Hall N."/>
            <person name="Watson M."/>
            <person name="Adriaenssens E.M."/>
            <person name="Foster-Nyarko E."/>
            <person name="Jarju S."/>
            <person name="Secka A."/>
            <person name="Antonio M."/>
            <person name="Oren A."/>
            <person name="Chaudhuri R.R."/>
            <person name="La Ragione R."/>
            <person name="Hildebrand F."/>
            <person name="Pallen M.J."/>
        </authorList>
    </citation>
    <scope>NUCLEOTIDE SEQUENCE</scope>
    <source>
        <strain evidence="1">6919</strain>
    </source>
</reference>
<comment type="caution">
    <text evidence="1">The sequence shown here is derived from an EMBL/GenBank/DDBJ whole genome shotgun (WGS) entry which is preliminary data.</text>
</comment>
<name>A0A9D9INF6_9BACT</name>
<dbReference type="AlphaFoldDB" id="A0A9D9INF6"/>
<accession>A0A9D9INF6</accession>